<keyword evidence="2" id="KW-0233">DNA recombination</keyword>
<keyword evidence="1" id="KW-0238">DNA-binding</keyword>
<dbReference type="Gene3D" id="1.10.443.10">
    <property type="entry name" value="Intergrase catalytic core"/>
    <property type="match status" value="1"/>
</dbReference>
<gene>
    <name evidence="4" type="ORF">DFR71_5235</name>
</gene>
<reference evidence="4 5" key="1">
    <citation type="submission" date="2019-03" db="EMBL/GenBank/DDBJ databases">
        <title>Genomic Encyclopedia of Type Strains, Phase IV (KMG-IV): sequencing the most valuable type-strain genomes for metagenomic binning, comparative biology and taxonomic classification.</title>
        <authorList>
            <person name="Goeker M."/>
        </authorList>
    </citation>
    <scope>NUCLEOTIDE SEQUENCE [LARGE SCALE GENOMIC DNA]</scope>
    <source>
        <strain evidence="4 5">DSM 44684</strain>
    </source>
</reference>
<dbReference type="InterPro" id="IPR010998">
    <property type="entry name" value="Integrase_recombinase_N"/>
</dbReference>
<sequence length="399" mass="44626">MTRQQLPQQITKITVLERGSGKSVIRYEVRVDAGVDPETGKRHQIKRRYRTEKEARNALGKFLADAVAGEFVPRKDVTVEQVCTDWFGSLHWGRATTVAGYEYNLAPLREKYGELPVQKLTRKHIDDLVSALKAGGTTTAKGNVRRPWAARSLKRTVETTAMVMEYAKDRKLVPHNVARLIKPKSARKRKPQTYTAAEVSTFLTSLEGDRDAHLWFLALCGLRRGELGGLRWSGVDLKAKTITVHIGRSAAGGKAVEDDPKTEAGERTLPMDDEMVDVLRKARRRQAADKLQLGELYQDRGYVACNEDGTPYHPDTITHRWAKAVKRAGLRHIRLHDARHTCGTTMHLRKVPMAVIAAWLGHADASVTARIYMHSQDDALRDAARTLGEVVSSRVIDAS</sequence>
<dbReference type="Proteomes" id="UP000294856">
    <property type="component" value="Unassembled WGS sequence"/>
</dbReference>
<dbReference type="EMBL" id="SMFR01000004">
    <property type="protein sequence ID" value="TCJ94630.1"/>
    <property type="molecule type" value="Genomic_DNA"/>
</dbReference>
<dbReference type="GO" id="GO:0003677">
    <property type="term" value="F:DNA binding"/>
    <property type="evidence" value="ECO:0007669"/>
    <property type="project" value="UniProtKB-KW"/>
</dbReference>
<dbReference type="PANTHER" id="PTHR30349:SF91">
    <property type="entry name" value="INTA PROTEIN"/>
    <property type="match status" value="1"/>
</dbReference>
<dbReference type="InterPro" id="IPR011010">
    <property type="entry name" value="DNA_brk_join_enz"/>
</dbReference>
<dbReference type="STRING" id="1210063.GCA_001612665_01496"/>
<keyword evidence="5" id="KW-1185">Reference proteome</keyword>
<dbReference type="PROSITE" id="PS51898">
    <property type="entry name" value="TYR_RECOMBINASE"/>
    <property type="match status" value="1"/>
</dbReference>
<dbReference type="GO" id="GO:0006310">
    <property type="term" value="P:DNA recombination"/>
    <property type="evidence" value="ECO:0007669"/>
    <property type="project" value="UniProtKB-KW"/>
</dbReference>
<dbReference type="SUPFAM" id="SSF56349">
    <property type="entry name" value="DNA breaking-rejoining enzymes"/>
    <property type="match status" value="1"/>
</dbReference>
<dbReference type="PANTHER" id="PTHR30349">
    <property type="entry name" value="PHAGE INTEGRASE-RELATED"/>
    <property type="match status" value="1"/>
</dbReference>
<evidence type="ECO:0000259" key="3">
    <source>
        <dbReference type="PROSITE" id="PS51898"/>
    </source>
</evidence>
<proteinExistence type="predicted"/>
<dbReference type="OrthoDB" id="4326943at2"/>
<evidence type="ECO:0000313" key="4">
    <source>
        <dbReference type="EMBL" id="TCJ94630.1"/>
    </source>
</evidence>
<dbReference type="RefSeq" id="WP_067447702.1">
    <property type="nucleotide sequence ID" value="NZ_SMFR01000004.1"/>
</dbReference>
<evidence type="ECO:0000256" key="2">
    <source>
        <dbReference type="ARBA" id="ARBA00023172"/>
    </source>
</evidence>
<protein>
    <submittedName>
        <fullName evidence="4">Site-specific recombinase XerD</fullName>
    </submittedName>
</protein>
<dbReference type="CDD" id="cd01189">
    <property type="entry name" value="INT_ICEBs1_C_like"/>
    <property type="match status" value="1"/>
</dbReference>
<dbReference type="AlphaFoldDB" id="A0A4R1FKR3"/>
<accession>A0A4R1FKR3</accession>
<dbReference type="InterPro" id="IPR028259">
    <property type="entry name" value="AP2-like_int_N"/>
</dbReference>
<dbReference type="GO" id="GO:0015074">
    <property type="term" value="P:DNA integration"/>
    <property type="evidence" value="ECO:0007669"/>
    <property type="project" value="InterPro"/>
</dbReference>
<dbReference type="InterPro" id="IPR050090">
    <property type="entry name" value="Tyrosine_recombinase_XerCD"/>
</dbReference>
<dbReference type="Pfam" id="PF14657">
    <property type="entry name" value="Arm-DNA-bind_4"/>
    <property type="match status" value="1"/>
</dbReference>
<dbReference type="Pfam" id="PF00589">
    <property type="entry name" value="Phage_integrase"/>
    <property type="match status" value="1"/>
</dbReference>
<feature type="domain" description="Tyr recombinase" evidence="3">
    <location>
        <begin position="189"/>
        <end position="385"/>
    </location>
</feature>
<dbReference type="InterPro" id="IPR013762">
    <property type="entry name" value="Integrase-like_cat_sf"/>
</dbReference>
<evidence type="ECO:0000313" key="5">
    <source>
        <dbReference type="Proteomes" id="UP000294856"/>
    </source>
</evidence>
<dbReference type="Gene3D" id="1.10.150.130">
    <property type="match status" value="1"/>
</dbReference>
<organism evidence="4 5">
    <name type="scientific">Nocardia alba</name>
    <dbReference type="NCBI Taxonomy" id="225051"/>
    <lineage>
        <taxon>Bacteria</taxon>
        <taxon>Bacillati</taxon>
        <taxon>Actinomycetota</taxon>
        <taxon>Actinomycetes</taxon>
        <taxon>Mycobacteriales</taxon>
        <taxon>Nocardiaceae</taxon>
        <taxon>Nocardia</taxon>
    </lineage>
</organism>
<dbReference type="InterPro" id="IPR002104">
    <property type="entry name" value="Integrase_catalytic"/>
</dbReference>
<comment type="caution">
    <text evidence="4">The sequence shown here is derived from an EMBL/GenBank/DDBJ whole genome shotgun (WGS) entry which is preliminary data.</text>
</comment>
<name>A0A4R1FKR3_9NOCA</name>
<evidence type="ECO:0000256" key="1">
    <source>
        <dbReference type="ARBA" id="ARBA00023125"/>
    </source>
</evidence>